<feature type="domain" description="BTB" evidence="2">
    <location>
        <begin position="423"/>
        <end position="490"/>
    </location>
</feature>
<dbReference type="OrthoDB" id="409642at2759"/>
<dbReference type="InterPro" id="IPR000210">
    <property type="entry name" value="BTB/POZ_dom"/>
</dbReference>
<feature type="domain" description="BTB" evidence="2">
    <location>
        <begin position="46"/>
        <end position="108"/>
    </location>
</feature>
<dbReference type="InterPro" id="IPR043225">
    <property type="entry name" value="BACK_BTBD8"/>
</dbReference>
<keyword evidence="4" id="KW-1185">Reference proteome</keyword>
<reference evidence="3" key="1">
    <citation type="submission" date="2023-01" db="EMBL/GenBank/DDBJ databases">
        <title>Genome assembly of the deep-sea coral Lophelia pertusa.</title>
        <authorList>
            <person name="Herrera S."/>
            <person name="Cordes E."/>
        </authorList>
    </citation>
    <scope>NUCLEOTIDE SEQUENCE</scope>
    <source>
        <strain evidence="3">USNM1676648</strain>
        <tissue evidence="3">Polyp</tissue>
    </source>
</reference>
<feature type="compositionally biased region" description="Polar residues" evidence="1">
    <location>
        <begin position="918"/>
        <end position="963"/>
    </location>
</feature>
<feature type="compositionally biased region" description="Basic and acidic residues" evidence="1">
    <location>
        <begin position="1066"/>
        <end position="1076"/>
    </location>
</feature>
<feature type="region of interest" description="Disordered" evidence="1">
    <location>
        <begin position="918"/>
        <end position="1092"/>
    </location>
</feature>
<gene>
    <name evidence="3" type="primary">BTBD8</name>
    <name evidence="3" type="ORF">OS493_015682</name>
</gene>
<feature type="compositionally biased region" description="Low complexity" evidence="1">
    <location>
        <begin position="1033"/>
        <end position="1044"/>
    </location>
</feature>
<organism evidence="3 4">
    <name type="scientific">Desmophyllum pertusum</name>
    <dbReference type="NCBI Taxonomy" id="174260"/>
    <lineage>
        <taxon>Eukaryota</taxon>
        <taxon>Metazoa</taxon>
        <taxon>Cnidaria</taxon>
        <taxon>Anthozoa</taxon>
        <taxon>Hexacorallia</taxon>
        <taxon>Scleractinia</taxon>
        <taxon>Caryophylliina</taxon>
        <taxon>Caryophylliidae</taxon>
        <taxon>Desmophyllum</taxon>
    </lineage>
</organism>
<dbReference type="SUPFAM" id="SSF54695">
    <property type="entry name" value="POZ domain"/>
    <property type="match status" value="2"/>
</dbReference>
<dbReference type="Proteomes" id="UP001163046">
    <property type="component" value="Unassembled WGS sequence"/>
</dbReference>
<dbReference type="EMBL" id="MU827309">
    <property type="protein sequence ID" value="KAJ7360574.1"/>
    <property type="molecule type" value="Genomic_DNA"/>
</dbReference>
<accession>A0A9W9YS66</accession>
<dbReference type="CDD" id="cd18286">
    <property type="entry name" value="BTB2_POZ_BTBD8"/>
    <property type="match status" value="1"/>
</dbReference>
<dbReference type="PANTHER" id="PTHR22427">
    <property type="entry name" value="GH15728P"/>
    <property type="match status" value="1"/>
</dbReference>
<comment type="caution">
    <text evidence="3">The sequence shown here is derived from an EMBL/GenBank/DDBJ whole genome shotgun (WGS) entry which is preliminary data.</text>
</comment>
<evidence type="ECO:0000313" key="4">
    <source>
        <dbReference type="Proteomes" id="UP001163046"/>
    </source>
</evidence>
<evidence type="ECO:0000256" key="1">
    <source>
        <dbReference type="SAM" id="MobiDB-lite"/>
    </source>
</evidence>
<proteinExistence type="predicted"/>
<dbReference type="Pfam" id="PF26017">
    <property type="entry name" value="BACK_BTBD8"/>
    <property type="match status" value="1"/>
</dbReference>
<dbReference type="PROSITE" id="PS50097">
    <property type="entry name" value="BTB"/>
    <property type="match status" value="2"/>
</dbReference>
<feature type="compositionally biased region" description="Low complexity" evidence="1">
    <location>
        <begin position="852"/>
        <end position="871"/>
    </location>
</feature>
<dbReference type="PANTHER" id="PTHR22427:SF7">
    <property type="entry name" value="GH15728P"/>
    <property type="match status" value="1"/>
</dbReference>
<dbReference type="AlphaFoldDB" id="A0A9W9YS66"/>
<name>A0A9W9YS66_9CNID</name>
<evidence type="ECO:0000313" key="3">
    <source>
        <dbReference type="EMBL" id="KAJ7360574.1"/>
    </source>
</evidence>
<evidence type="ECO:0000259" key="2">
    <source>
        <dbReference type="PROSITE" id="PS50097"/>
    </source>
</evidence>
<protein>
    <submittedName>
        <fullName evidence="3">BTB (POZ) domain-containing protein 8</fullName>
    </submittedName>
</protein>
<feature type="region of interest" description="Disordered" evidence="1">
    <location>
        <begin position="732"/>
        <end position="898"/>
    </location>
</feature>
<feature type="compositionally biased region" description="Low complexity" evidence="1">
    <location>
        <begin position="812"/>
        <end position="838"/>
    </location>
</feature>
<dbReference type="Pfam" id="PF00651">
    <property type="entry name" value="BTB"/>
    <property type="match status" value="2"/>
</dbReference>
<sequence length="1092" mass="119392">MSTSVSFLKSKAFKEREENARQKLRQAAKQDLVADLSRLYGDTTFSDVLFIARKAEFQAHTAVLRARAPNFCRQFLPRHASPVSVQTCIQINGLEAAEFETFLRSAYTEDDFKDYDESSYPWTKQNMSSSMDMINHIVSEDELKGDVASFHNDVDGSHIQVHSIIPSDCIVDDTVTALVEPVESMEPVEPMEPAEPEKPEELVEPVEFEQDDITCTQSHCDADNNISEIVNGYAVGVENAERVDCQLNNDHDEFATDIKSQSVSPCMHDTLNNLEPATQESSHSHTVTLSNTEQTDAASLIAHQPQELSTNHYDTDLVNGLDAMVVQERAESYCPQGGCDTHTPSCLFNGLAEGVETTGEIACELTTSTTDVKSVENSFKSKEDLDLTVDHTAQNKSSENELESCSCSLGQDLLQLLISEVGSDVIFLVNGGKVKAHKAILCARSNYFSAMLYGDWIEGKTNEIPLIGVNYNGFMAILRYIYGGTAQVKSDLALICDTLPLVDMYGLEGLREIIISTLKIDKCHMFHKPCTECLTSVPECLEVSELFSLTDLKKSCIKWIAKHFDRVLGSKGFATLPKQLQEEILSEIQRNFVMASAIEVLNHCDKLSSCTPLVKWTEPVHVAVSSVHESCLLGWVGRCLFLEKILSAVKRNLTIENCCDQLRAILKLRRILKLKTQEEAEECYPEDVVDLVVHLHNDCVKFIRSNLFKVTRSEGWKRLKLVTQREVKEGSVFSGLGDSGDRDSGNRRSAGPSVQTSSRPPARSALQRVGTESRARGLGRGNTLSNGRSRQERPSSARRNQGRVGPAPTNNRPSSGRPSSAQSSVMSGRGKMSSASKSASEKRPLPARAPIASGSSTMSSSFSSSAQSSSALGRGKMLSSALGRGKMLSSALGRGKMLSSALERRKLFSSALERGKMSLSSKASLNEPSAQTSHQRTDQASNSKRSSLSTRETSNGRPSSVPSSAGAIKKAPTVSRPPLPTDCKEKGSRKELFKDTSKGLEAHTGPKSDFVSDSSEKSENDSSGVRVLEETLDSNSDSNSQLQDGAQANLPGTENSEEASLLLREVANEHGSKLPCDDSLENSKFNDSLELD</sequence>
<dbReference type="SMART" id="SM00225">
    <property type="entry name" value="BTB"/>
    <property type="match status" value="2"/>
</dbReference>
<feature type="compositionally biased region" description="Basic and acidic residues" evidence="1">
    <location>
        <begin position="982"/>
        <end position="1006"/>
    </location>
</feature>
<dbReference type="InterPro" id="IPR011333">
    <property type="entry name" value="SKP1/BTB/POZ_sf"/>
</dbReference>
<dbReference type="CDD" id="cd18490">
    <property type="entry name" value="BACK_BTBD8"/>
    <property type="match status" value="1"/>
</dbReference>
<dbReference type="Gene3D" id="3.30.710.10">
    <property type="entry name" value="Potassium Channel Kv1.1, Chain A"/>
    <property type="match status" value="2"/>
</dbReference>